<dbReference type="AlphaFoldDB" id="A0A081C1X9"/>
<name>A0A081C1X9_VECG1</name>
<dbReference type="SUPFAM" id="SSF46689">
    <property type="entry name" value="Homeodomain-like"/>
    <property type="match status" value="1"/>
</dbReference>
<gene>
    <name evidence="1" type="ORF">U27_05558</name>
</gene>
<dbReference type="eggNOG" id="COG3415">
    <property type="taxonomic scope" value="Bacteria"/>
</dbReference>
<dbReference type="InterPro" id="IPR009057">
    <property type="entry name" value="Homeodomain-like_sf"/>
</dbReference>
<evidence type="ECO:0000313" key="2">
    <source>
        <dbReference type="Proteomes" id="UP000030661"/>
    </source>
</evidence>
<sequence length="157" mass="17948">MKPISEDLRQRIVAVYEEGQWSYSQVAERFRMSVRSVIRFVKQYREIGSVLPKPPSNGSQPTMNATDIQYLKDTLASHPDVPQDELKELLRMATGTQVSQSTASCHRRDFLEGLRYKGCEEVWLPTVTFRGRALFTQVMPVVSHLPFNIGSIVQEKC</sequence>
<dbReference type="Gene3D" id="1.10.10.10">
    <property type="entry name" value="Winged helix-like DNA-binding domain superfamily/Winged helix DNA-binding domain"/>
    <property type="match status" value="1"/>
</dbReference>
<protein>
    <submittedName>
        <fullName evidence="1">Transposase and inactivated derivatives-like protein</fullName>
    </submittedName>
</protein>
<dbReference type="HOGENOM" id="CLU_1674470_0_0_0"/>
<dbReference type="Proteomes" id="UP000030661">
    <property type="component" value="Unassembled WGS sequence"/>
</dbReference>
<keyword evidence="2" id="KW-1185">Reference proteome</keyword>
<evidence type="ECO:0000313" key="1">
    <source>
        <dbReference type="EMBL" id="GAK58584.1"/>
    </source>
</evidence>
<dbReference type="EMBL" id="DF820468">
    <property type="protein sequence ID" value="GAK58584.1"/>
    <property type="molecule type" value="Genomic_DNA"/>
</dbReference>
<accession>A0A081C1X9</accession>
<dbReference type="Pfam" id="PF13384">
    <property type="entry name" value="HTH_23"/>
    <property type="match status" value="1"/>
</dbReference>
<reference evidence="1" key="1">
    <citation type="journal article" date="2015" name="PeerJ">
        <title>First genomic representation of candidate bacterial phylum KSB3 points to enhanced environmental sensing as a trigger of wastewater bulking.</title>
        <authorList>
            <person name="Sekiguchi Y."/>
            <person name="Ohashi A."/>
            <person name="Parks D.H."/>
            <person name="Yamauchi T."/>
            <person name="Tyson G.W."/>
            <person name="Hugenholtz P."/>
        </authorList>
    </citation>
    <scope>NUCLEOTIDE SEQUENCE [LARGE SCALE GENOMIC DNA]</scope>
</reference>
<dbReference type="InterPro" id="IPR036388">
    <property type="entry name" value="WH-like_DNA-bd_sf"/>
</dbReference>
<proteinExistence type="predicted"/>
<organism evidence="1">
    <name type="scientific">Vecturithrix granuli</name>
    <dbReference type="NCBI Taxonomy" id="1499967"/>
    <lineage>
        <taxon>Bacteria</taxon>
        <taxon>Candidatus Moduliflexota</taxon>
        <taxon>Candidatus Vecturitrichia</taxon>
        <taxon>Candidatus Vecturitrichales</taxon>
        <taxon>Candidatus Vecturitrichaceae</taxon>
        <taxon>Candidatus Vecturithrix</taxon>
    </lineage>
</organism>